<keyword evidence="4" id="KW-1185">Reference proteome</keyword>
<gene>
    <name evidence="3" type="ORF">ATN84_03070</name>
</gene>
<reference evidence="3 4" key="1">
    <citation type="submission" date="2015-11" db="EMBL/GenBank/DDBJ databases">
        <title>Draft genome sequence of Paramesorhizobium deserti A-3-E, a strain highly resistant to diverse beta-lactam antibiotics.</title>
        <authorList>
            <person name="Lv R."/>
            <person name="Yang X."/>
            <person name="Fang N."/>
            <person name="Guo J."/>
            <person name="Luo X."/>
            <person name="Peng F."/>
            <person name="Yang R."/>
            <person name="Cui Y."/>
            <person name="Fang C."/>
            <person name="Song Y."/>
        </authorList>
    </citation>
    <scope>NUCLEOTIDE SEQUENCE [LARGE SCALE GENOMIC DNA]</scope>
    <source>
        <strain evidence="3 4">A-3-E</strain>
    </source>
</reference>
<evidence type="ECO:0000313" key="4">
    <source>
        <dbReference type="Proteomes" id="UP000070107"/>
    </source>
</evidence>
<dbReference type="AlphaFoldDB" id="A0A135HZX9"/>
<dbReference type="STRING" id="1494590.ATN84_03070"/>
<dbReference type="OrthoDB" id="1450423at2"/>
<comment type="caution">
    <text evidence="3">The sequence shown here is derived from an EMBL/GenBank/DDBJ whole genome shotgun (WGS) entry which is preliminary data.</text>
</comment>
<protein>
    <submittedName>
        <fullName evidence="3">Ketosteroid isomerase</fullName>
    </submittedName>
</protein>
<evidence type="ECO:0000256" key="1">
    <source>
        <dbReference type="SAM" id="SignalP"/>
    </source>
</evidence>
<accession>A0A135HZX9</accession>
<dbReference type="SUPFAM" id="SSF54427">
    <property type="entry name" value="NTF2-like"/>
    <property type="match status" value="1"/>
</dbReference>
<dbReference type="Pfam" id="PF12680">
    <property type="entry name" value="SnoaL_2"/>
    <property type="match status" value="1"/>
</dbReference>
<feature type="domain" description="SnoaL-like" evidence="2">
    <location>
        <begin position="49"/>
        <end position="152"/>
    </location>
</feature>
<dbReference type="Gene3D" id="3.10.450.50">
    <property type="match status" value="1"/>
</dbReference>
<dbReference type="RefSeq" id="WP_068880036.1">
    <property type="nucleotide sequence ID" value="NZ_LNTU01000001.1"/>
</dbReference>
<evidence type="ECO:0000313" key="3">
    <source>
        <dbReference type="EMBL" id="KXF78766.1"/>
    </source>
</evidence>
<dbReference type="InterPro" id="IPR037401">
    <property type="entry name" value="SnoaL-like"/>
</dbReference>
<evidence type="ECO:0000259" key="2">
    <source>
        <dbReference type="Pfam" id="PF12680"/>
    </source>
</evidence>
<dbReference type="Proteomes" id="UP000070107">
    <property type="component" value="Unassembled WGS sequence"/>
</dbReference>
<dbReference type="PANTHER" id="PTHR41252:SF1">
    <property type="entry name" value="BLR2505 PROTEIN"/>
    <property type="match status" value="1"/>
</dbReference>
<dbReference type="PANTHER" id="PTHR41252">
    <property type="entry name" value="BLR2505 PROTEIN"/>
    <property type="match status" value="1"/>
</dbReference>
<organism evidence="3 4">
    <name type="scientific">Paramesorhizobium deserti</name>
    <dbReference type="NCBI Taxonomy" id="1494590"/>
    <lineage>
        <taxon>Bacteria</taxon>
        <taxon>Pseudomonadati</taxon>
        <taxon>Pseudomonadota</taxon>
        <taxon>Alphaproteobacteria</taxon>
        <taxon>Hyphomicrobiales</taxon>
        <taxon>Phyllobacteriaceae</taxon>
        <taxon>Paramesorhizobium</taxon>
    </lineage>
</organism>
<dbReference type="GO" id="GO:0016853">
    <property type="term" value="F:isomerase activity"/>
    <property type="evidence" value="ECO:0007669"/>
    <property type="project" value="UniProtKB-KW"/>
</dbReference>
<feature type="chain" id="PRO_5007465461" evidence="1">
    <location>
        <begin position="32"/>
        <end position="174"/>
    </location>
</feature>
<keyword evidence="1" id="KW-0732">Signal</keyword>
<dbReference type="InterPro" id="IPR032710">
    <property type="entry name" value="NTF2-like_dom_sf"/>
</dbReference>
<sequence>MMFIPTNRRAHSGSALLLAFALVAAEIPAHAETCSPHAEAQASNERIVREAFEGWAAGGSVFDILAPDVVWTIHGSGPVAGTYRGVEDFAQRASGPLVSRLAAPLVPDLHHIWASGDTVIIRFGASSTTTSGNPYRNQFVWIFRMEDGAVTEAEAFLDLAAYQEVVDRNEPRSD</sequence>
<dbReference type="EMBL" id="LNTU01000001">
    <property type="protein sequence ID" value="KXF78766.1"/>
    <property type="molecule type" value="Genomic_DNA"/>
</dbReference>
<name>A0A135HZX9_9HYPH</name>
<proteinExistence type="predicted"/>
<feature type="signal peptide" evidence="1">
    <location>
        <begin position="1"/>
        <end position="31"/>
    </location>
</feature>
<keyword evidence="3" id="KW-0413">Isomerase</keyword>